<evidence type="ECO:0000313" key="2">
    <source>
        <dbReference type="Proteomes" id="UP000290567"/>
    </source>
</evidence>
<protein>
    <submittedName>
        <fullName evidence="1">Uncharacterized protein</fullName>
    </submittedName>
</protein>
<dbReference type="EMBL" id="BJCC01000034">
    <property type="protein sequence ID" value="GCF95586.1"/>
    <property type="molecule type" value="Genomic_DNA"/>
</dbReference>
<dbReference type="AlphaFoldDB" id="A0A4P5PCL9"/>
<organism evidence="1 2">
    <name type="scientific">Enterococcus florum</name>
    <dbReference type="NCBI Taxonomy" id="2480627"/>
    <lineage>
        <taxon>Bacteria</taxon>
        <taxon>Bacillati</taxon>
        <taxon>Bacillota</taxon>
        <taxon>Bacilli</taxon>
        <taxon>Lactobacillales</taxon>
        <taxon>Enterococcaceae</taxon>
        <taxon>Enterococcus</taxon>
    </lineage>
</organism>
<comment type="caution">
    <text evidence="1">The sequence shown here is derived from an EMBL/GenBank/DDBJ whole genome shotgun (WGS) entry which is preliminary data.</text>
</comment>
<proteinExistence type="predicted"/>
<dbReference type="Proteomes" id="UP000290567">
    <property type="component" value="Unassembled WGS sequence"/>
</dbReference>
<gene>
    <name evidence="1" type="ORF">NRIC_34770</name>
</gene>
<sequence>MFGIWDRITNFCLKNFHLFDVYKSFHYYFKKKSGILLLGRNECSNVESPMFRHELSNGI</sequence>
<name>A0A4P5PCL9_9ENTE</name>
<evidence type="ECO:0000313" key="1">
    <source>
        <dbReference type="EMBL" id="GCF95586.1"/>
    </source>
</evidence>
<accession>A0A4P5PCL9</accession>
<reference evidence="2" key="1">
    <citation type="submission" date="2019-02" db="EMBL/GenBank/DDBJ databases">
        <title>Draft genome sequence of Enterococcus sp. Gos25-1.</title>
        <authorList>
            <person name="Tanaka N."/>
            <person name="Shiwa Y."/>
            <person name="Fujita N."/>
        </authorList>
    </citation>
    <scope>NUCLEOTIDE SEQUENCE [LARGE SCALE GENOMIC DNA]</scope>
    <source>
        <strain evidence="2">Gos25-1</strain>
    </source>
</reference>
<keyword evidence="2" id="KW-1185">Reference proteome</keyword>